<dbReference type="CDD" id="cd01948">
    <property type="entry name" value="EAL"/>
    <property type="match status" value="1"/>
</dbReference>
<dbReference type="InterPro" id="IPR035965">
    <property type="entry name" value="PAS-like_dom_sf"/>
</dbReference>
<evidence type="ECO:0000313" key="4">
    <source>
        <dbReference type="EMBL" id="ABW28323.1"/>
    </source>
</evidence>
<dbReference type="InterPro" id="IPR000160">
    <property type="entry name" value="GGDEF_dom"/>
</dbReference>
<keyword evidence="1" id="KW-0175">Coiled coil</keyword>
<gene>
    <name evidence="4" type="ordered locus">AM1_3330</name>
</gene>
<name>B0BZ23_ACAM1</name>
<feature type="domain" description="GGDEF" evidence="3">
    <location>
        <begin position="569"/>
        <end position="702"/>
    </location>
</feature>
<dbReference type="NCBIfam" id="TIGR00254">
    <property type="entry name" value="GGDEF"/>
    <property type="match status" value="1"/>
</dbReference>
<dbReference type="PROSITE" id="PS50883">
    <property type="entry name" value="EAL"/>
    <property type="match status" value="1"/>
</dbReference>
<evidence type="ECO:0000259" key="3">
    <source>
        <dbReference type="PROSITE" id="PS50887"/>
    </source>
</evidence>
<dbReference type="PROSITE" id="PS50887">
    <property type="entry name" value="GGDEF"/>
    <property type="match status" value="1"/>
</dbReference>
<dbReference type="InterPro" id="IPR001633">
    <property type="entry name" value="EAL_dom"/>
</dbReference>
<dbReference type="EMBL" id="CP000828">
    <property type="protein sequence ID" value="ABW28323.1"/>
    <property type="molecule type" value="Genomic_DNA"/>
</dbReference>
<dbReference type="CDD" id="cd01949">
    <property type="entry name" value="GGDEF"/>
    <property type="match status" value="1"/>
</dbReference>
<dbReference type="InterPro" id="IPR029787">
    <property type="entry name" value="Nucleotide_cyclase"/>
</dbReference>
<dbReference type="Gene3D" id="3.20.20.450">
    <property type="entry name" value="EAL domain"/>
    <property type="match status" value="1"/>
</dbReference>
<feature type="coiled-coil region" evidence="1">
    <location>
        <begin position="393"/>
        <end position="420"/>
    </location>
</feature>
<dbReference type="FunFam" id="3.30.70.270:FF:000001">
    <property type="entry name" value="Diguanylate cyclase domain protein"/>
    <property type="match status" value="1"/>
</dbReference>
<evidence type="ECO:0000259" key="2">
    <source>
        <dbReference type="PROSITE" id="PS50883"/>
    </source>
</evidence>
<dbReference type="Gene3D" id="3.30.70.270">
    <property type="match status" value="1"/>
</dbReference>
<dbReference type="SMART" id="SM00052">
    <property type="entry name" value="EAL"/>
    <property type="match status" value="1"/>
</dbReference>
<dbReference type="eggNOG" id="COG2984">
    <property type="taxonomic scope" value="Bacteria"/>
</dbReference>
<dbReference type="InterPro" id="IPR043128">
    <property type="entry name" value="Rev_trsase/Diguanyl_cyclase"/>
</dbReference>
<dbReference type="KEGG" id="amr:AM1_3330"/>
<organism evidence="4 5">
    <name type="scientific">Acaryochloris marina (strain MBIC 11017)</name>
    <dbReference type="NCBI Taxonomy" id="329726"/>
    <lineage>
        <taxon>Bacteria</taxon>
        <taxon>Bacillati</taxon>
        <taxon>Cyanobacteriota</taxon>
        <taxon>Cyanophyceae</taxon>
        <taxon>Acaryochloridales</taxon>
        <taxon>Acaryochloridaceae</taxon>
        <taxon>Acaryochloris</taxon>
    </lineage>
</organism>
<dbReference type="PANTHER" id="PTHR44757">
    <property type="entry name" value="DIGUANYLATE CYCLASE DGCP"/>
    <property type="match status" value="1"/>
</dbReference>
<dbReference type="SMART" id="SM00267">
    <property type="entry name" value="GGDEF"/>
    <property type="match status" value="1"/>
</dbReference>
<dbReference type="AlphaFoldDB" id="B0BZ23"/>
<dbReference type="SUPFAM" id="SSF141868">
    <property type="entry name" value="EAL domain-like"/>
    <property type="match status" value="1"/>
</dbReference>
<dbReference type="InterPro" id="IPR035919">
    <property type="entry name" value="EAL_sf"/>
</dbReference>
<dbReference type="Gene3D" id="3.40.50.2300">
    <property type="match status" value="2"/>
</dbReference>
<dbReference type="Pfam" id="PF00990">
    <property type="entry name" value="GGDEF"/>
    <property type="match status" value="1"/>
</dbReference>
<proteinExistence type="predicted"/>
<protein>
    <submittedName>
        <fullName evidence="4">Diguanylate cyclase/phosphodiesterase with PAS/PAC sensor</fullName>
    </submittedName>
</protein>
<dbReference type="PANTHER" id="PTHR44757:SF4">
    <property type="entry name" value="DIGUANYLATE CYCLASE DGCE-RELATED"/>
    <property type="match status" value="1"/>
</dbReference>
<dbReference type="STRING" id="329726.AM1_3330"/>
<reference evidence="4 5" key="1">
    <citation type="journal article" date="2008" name="Proc. Natl. Acad. Sci. U.S.A.">
        <title>Niche adaptation and genome expansion in the chlorophyll d-producing cyanobacterium Acaryochloris marina.</title>
        <authorList>
            <person name="Swingley W.D."/>
            <person name="Chen M."/>
            <person name="Cheung P.C."/>
            <person name="Conrad A.L."/>
            <person name="Dejesa L.C."/>
            <person name="Hao J."/>
            <person name="Honchak B.M."/>
            <person name="Karbach L.E."/>
            <person name="Kurdoglu A."/>
            <person name="Lahiri S."/>
            <person name="Mastrian S.D."/>
            <person name="Miyashita H."/>
            <person name="Page L."/>
            <person name="Ramakrishna P."/>
            <person name="Satoh S."/>
            <person name="Sattley W.M."/>
            <person name="Shimada Y."/>
            <person name="Taylor H.L."/>
            <person name="Tomo T."/>
            <person name="Tsuchiya T."/>
            <person name="Wang Z.T."/>
            <person name="Raymond J."/>
            <person name="Mimuro M."/>
            <person name="Blankenship R.E."/>
            <person name="Touchman J.W."/>
        </authorList>
    </citation>
    <scope>NUCLEOTIDE SEQUENCE [LARGE SCALE GENOMIC DNA]</scope>
    <source>
        <strain evidence="5">MBIC 11017</strain>
    </source>
</reference>
<dbReference type="HOGENOM" id="CLU_306898_0_0_3"/>
<feature type="domain" description="EAL" evidence="2">
    <location>
        <begin position="713"/>
        <end position="964"/>
    </location>
</feature>
<dbReference type="SUPFAM" id="SSF55785">
    <property type="entry name" value="PYP-like sensor domain (PAS domain)"/>
    <property type="match status" value="1"/>
</dbReference>
<evidence type="ECO:0000313" key="5">
    <source>
        <dbReference type="Proteomes" id="UP000000268"/>
    </source>
</evidence>
<dbReference type="SUPFAM" id="SSF55073">
    <property type="entry name" value="Nucleotide cyclase"/>
    <property type="match status" value="1"/>
</dbReference>
<dbReference type="Proteomes" id="UP000000268">
    <property type="component" value="Chromosome"/>
</dbReference>
<keyword evidence="5" id="KW-1185">Reference proteome</keyword>
<sequence>MVKTDLILRILRISAASFNRSNSGQQSNMDYKKYGWLWKIAIVPSLSGGFLAAMPNAIAEENILVIHSYHPELSWTDQVKQGIDQSFQKYRPDAKVFHEYLDSKRLPALEHSQNFLALIQKKYQNIPLDALMVSDDPGLKLILQSRDQYFPKIPMVFLGINHVQPELYKIPGLTGVFEKHSLAETVQAAKQLTGADGLIIINDSTETGQANVKRIDALKKLPNIPKAIQIISDVTPQELPQRLSAYPPSWPVVPLGQLRLNKKDGELINFEADTQILKSKVPNPIFTETSMRVGAGAIGGKVLDGGAHADQAVQLVDQILDGTNPDNLEPISESKNLWVFDARELERFQIKPQRLPAGSTIRYRQPSFYEQHQSVVWMLTGVFSSALVIIALLMEVLRRRAQVEKTLRENERRYRDLAEVGANIFWELDENLNLSYVSDLQGHQPSAISSQIIGSPLTDVFADEEIFEFNTKRLETILHWRRPIRDFIFFAKEDNQEMRIFKLNGKPIVDDAQLFQGYRGIQRDITEEYFLTKKIAYQAAYDSLTNLLNRSEFDSRLQESVNLAKEDDTQYVLCYLDLDQFKLVNDTAGHIVGDQLLTDLAHLLKQKLRPDDVLGRLGGDEFGLLMQDCTLEEAQAFCEKLVTQVQNFRFQWRDSQFRVGVSVGIVAFADASYSAEELLSRADLACYKAKDSGRGRVYVANQNDRELDHFQLQMAHIADIPQAIEEERLFLVKQPIQSIRQPTSLHRHYEILLRLRDGKNNIIGPGLFIPAAERYGVIALIDHWVLENTLDQYYQCGLEDEMVSINLSGASINDDRATAKVIALITQSSVPPSNICIEITETATIAQLDQALRFIESLKDIGVKFALDDFGSGVSSLSYLKSLPVDYLKIDGSLIKNIAVVESDREIIYLINELAHKRGMKTIAEFVENEQILEQLRIIGVDYAQGYGIGKPEPLMALNQVMAS</sequence>
<dbReference type="InterPro" id="IPR052155">
    <property type="entry name" value="Biofilm_reg_signaling"/>
</dbReference>
<accession>B0BZ23</accession>
<dbReference type="Pfam" id="PF00563">
    <property type="entry name" value="EAL"/>
    <property type="match status" value="1"/>
</dbReference>
<dbReference type="Gene3D" id="3.30.450.20">
    <property type="entry name" value="PAS domain"/>
    <property type="match status" value="1"/>
</dbReference>
<dbReference type="eggNOG" id="COG5001">
    <property type="taxonomic scope" value="Bacteria"/>
</dbReference>
<evidence type="ECO:0000256" key="1">
    <source>
        <dbReference type="SAM" id="Coils"/>
    </source>
</evidence>